<protein>
    <recommendedName>
        <fullName evidence="11">8-oxo-dGTP diphosphatase</fullName>
        <ecNumber evidence="11">3.6.1.55</ecNumber>
    </recommendedName>
</protein>
<evidence type="ECO:0000256" key="4">
    <source>
        <dbReference type="ARBA" id="ARBA00022705"/>
    </source>
</evidence>
<evidence type="ECO:0000256" key="9">
    <source>
        <dbReference type="ARBA" id="ARBA00023204"/>
    </source>
</evidence>
<evidence type="ECO:0000256" key="11">
    <source>
        <dbReference type="ARBA" id="ARBA00038905"/>
    </source>
</evidence>
<dbReference type="InterPro" id="IPR000086">
    <property type="entry name" value="NUDIX_hydrolase_dom"/>
</dbReference>
<comment type="catalytic activity">
    <reaction evidence="10">
        <text>8-oxo-dGTP + H2O = 8-oxo-dGMP + diphosphate + H(+)</text>
        <dbReference type="Rhea" id="RHEA:31575"/>
        <dbReference type="ChEBI" id="CHEBI:15377"/>
        <dbReference type="ChEBI" id="CHEBI:15378"/>
        <dbReference type="ChEBI" id="CHEBI:33019"/>
        <dbReference type="ChEBI" id="CHEBI:63224"/>
        <dbReference type="ChEBI" id="CHEBI:77896"/>
        <dbReference type="EC" id="3.6.1.55"/>
    </reaction>
</comment>
<evidence type="ECO:0000256" key="10">
    <source>
        <dbReference type="ARBA" id="ARBA00035861"/>
    </source>
</evidence>
<dbReference type="GO" id="GO:0035539">
    <property type="term" value="F:8-oxo-7,8-dihydrodeoxyguanosine triphosphate pyrophosphatase activity"/>
    <property type="evidence" value="ECO:0007669"/>
    <property type="project" value="UniProtKB-EC"/>
</dbReference>
<comment type="similarity">
    <text evidence="2">Belongs to the Nudix hydrolase family.</text>
</comment>
<evidence type="ECO:0000313" key="14">
    <source>
        <dbReference type="Proteomes" id="UP000285970"/>
    </source>
</evidence>
<dbReference type="Proteomes" id="UP000285970">
    <property type="component" value="Unassembled WGS sequence"/>
</dbReference>
<feature type="domain" description="Nudix hydrolase" evidence="12">
    <location>
        <begin position="2"/>
        <end position="128"/>
    </location>
</feature>
<dbReference type="InterPro" id="IPR020476">
    <property type="entry name" value="Nudix_hydrolase"/>
</dbReference>
<dbReference type="Pfam" id="PF00293">
    <property type="entry name" value="NUDIX"/>
    <property type="match status" value="1"/>
</dbReference>
<dbReference type="AlphaFoldDB" id="A0A443JIW3"/>
<dbReference type="GO" id="GO:0046872">
    <property type="term" value="F:metal ion binding"/>
    <property type="evidence" value="ECO:0007669"/>
    <property type="project" value="UniProtKB-KW"/>
</dbReference>
<dbReference type="OrthoDB" id="9804442at2"/>
<organism evidence="13 14">
    <name type="scientific">Microbacterium enclense</name>
    <dbReference type="NCBI Taxonomy" id="993073"/>
    <lineage>
        <taxon>Bacteria</taxon>
        <taxon>Bacillati</taxon>
        <taxon>Actinomycetota</taxon>
        <taxon>Actinomycetes</taxon>
        <taxon>Micrococcales</taxon>
        <taxon>Microbacteriaceae</taxon>
        <taxon>Microbacterium</taxon>
    </lineage>
</organism>
<dbReference type="InterPro" id="IPR015797">
    <property type="entry name" value="NUDIX_hydrolase-like_dom_sf"/>
</dbReference>
<dbReference type="InterPro" id="IPR047127">
    <property type="entry name" value="MutT-like"/>
</dbReference>
<keyword evidence="6" id="KW-0227">DNA damage</keyword>
<evidence type="ECO:0000256" key="8">
    <source>
        <dbReference type="ARBA" id="ARBA00022842"/>
    </source>
</evidence>
<dbReference type="PROSITE" id="PS51462">
    <property type="entry name" value="NUDIX"/>
    <property type="match status" value="1"/>
</dbReference>
<dbReference type="PANTHER" id="PTHR47707">
    <property type="entry name" value="8-OXO-DGTP DIPHOSPHATASE"/>
    <property type="match status" value="1"/>
</dbReference>
<evidence type="ECO:0000256" key="3">
    <source>
        <dbReference type="ARBA" id="ARBA00022457"/>
    </source>
</evidence>
<evidence type="ECO:0000313" key="13">
    <source>
        <dbReference type="EMBL" id="RWR19956.1"/>
    </source>
</evidence>
<evidence type="ECO:0000256" key="7">
    <source>
        <dbReference type="ARBA" id="ARBA00022801"/>
    </source>
</evidence>
<dbReference type="PRINTS" id="PR00502">
    <property type="entry name" value="NUDIXFAMILY"/>
</dbReference>
<dbReference type="PANTHER" id="PTHR47707:SF1">
    <property type="entry name" value="NUDIX HYDROLASE FAMILY PROTEIN"/>
    <property type="match status" value="1"/>
</dbReference>
<dbReference type="GO" id="GO:0044716">
    <property type="term" value="F:8-oxo-GDP phosphatase activity"/>
    <property type="evidence" value="ECO:0007669"/>
    <property type="project" value="TreeGrafter"/>
</dbReference>
<dbReference type="EMBL" id="RBZY01000019">
    <property type="protein sequence ID" value="RWR19956.1"/>
    <property type="molecule type" value="Genomic_DNA"/>
</dbReference>
<dbReference type="GO" id="GO:0006260">
    <property type="term" value="P:DNA replication"/>
    <property type="evidence" value="ECO:0007669"/>
    <property type="project" value="UniProtKB-KW"/>
</dbReference>
<dbReference type="CDD" id="cd03425">
    <property type="entry name" value="NUDIX_MutT_NudA_like"/>
    <property type="match status" value="1"/>
</dbReference>
<evidence type="ECO:0000256" key="6">
    <source>
        <dbReference type="ARBA" id="ARBA00022763"/>
    </source>
</evidence>
<dbReference type="GO" id="GO:0008413">
    <property type="term" value="F:8-oxo-7,8-dihydroguanosine triphosphate pyrophosphatase activity"/>
    <property type="evidence" value="ECO:0007669"/>
    <property type="project" value="TreeGrafter"/>
</dbReference>
<evidence type="ECO:0000256" key="1">
    <source>
        <dbReference type="ARBA" id="ARBA00001946"/>
    </source>
</evidence>
<dbReference type="EC" id="3.6.1.55" evidence="11"/>
<evidence type="ECO:0000259" key="12">
    <source>
        <dbReference type="PROSITE" id="PS51462"/>
    </source>
</evidence>
<name>A0A443JIW3_9MICO</name>
<keyword evidence="9" id="KW-0234">DNA repair</keyword>
<accession>A0A443JIW3</accession>
<dbReference type="SUPFAM" id="SSF55811">
    <property type="entry name" value="Nudix"/>
    <property type="match status" value="1"/>
</dbReference>
<keyword evidence="3" id="KW-0515">Mutator protein</keyword>
<sequence length="131" mass="14344">MRRILHVVAAVIVRDGAVLACRRLPGKSAGGLWEFPGGKVEEGETLSEALRREIVEELATDVRVIEELTTDDTDLGEVTIRLSCLRCELVGPAPEASSDHDRLEWVPIDRLLELEWAGPDLPAVHLLSVSA</sequence>
<keyword evidence="7 13" id="KW-0378">Hydrolase</keyword>
<gene>
    <name evidence="13" type="ORF">D8Y23_06840</name>
</gene>
<dbReference type="RefSeq" id="WP_128217408.1">
    <property type="nucleotide sequence ID" value="NZ_RBZY01000019.1"/>
</dbReference>
<evidence type="ECO:0000256" key="5">
    <source>
        <dbReference type="ARBA" id="ARBA00022723"/>
    </source>
</evidence>
<dbReference type="GO" id="GO:0006281">
    <property type="term" value="P:DNA repair"/>
    <property type="evidence" value="ECO:0007669"/>
    <property type="project" value="UniProtKB-KW"/>
</dbReference>
<keyword evidence="4" id="KW-0235">DNA replication</keyword>
<dbReference type="Gene3D" id="3.90.79.10">
    <property type="entry name" value="Nucleoside Triphosphate Pyrophosphohydrolase"/>
    <property type="match status" value="1"/>
</dbReference>
<keyword evidence="8" id="KW-0460">Magnesium</keyword>
<proteinExistence type="inferred from homology"/>
<keyword evidence="5" id="KW-0479">Metal-binding</keyword>
<comment type="cofactor">
    <cofactor evidence="1">
        <name>Mg(2+)</name>
        <dbReference type="ChEBI" id="CHEBI:18420"/>
    </cofactor>
</comment>
<dbReference type="GO" id="GO:0044715">
    <property type="term" value="F:8-oxo-dGDP phosphatase activity"/>
    <property type="evidence" value="ECO:0007669"/>
    <property type="project" value="TreeGrafter"/>
</dbReference>
<reference evidence="13 14" key="1">
    <citation type="journal article" date="2018" name="Front. Microbiol.">
        <title>Novel Insights Into Bacterial Dimethylsulfoniopropionate Catabolism in the East China Sea.</title>
        <authorList>
            <person name="Liu J."/>
            <person name="Liu J."/>
            <person name="Zhang S.H."/>
            <person name="Liang J."/>
            <person name="Lin H."/>
            <person name="Song D."/>
            <person name="Yang G.P."/>
            <person name="Todd J.D."/>
            <person name="Zhang X.H."/>
        </authorList>
    </citation>
    <scope>NUCLEOTIDE SEQUENCE [LARGE SCALE GENOMIC DNA]</scope>
    <source>
        <strain evidence="13 14">ZYFD042</strain>
    </source>
</reference>
<comment type="caution">
    <text evidence="13">The sequence shown here is derived from an EMBL/GenBank/DDBJ whole genome shotgun (WGS) entry which is preliminary data.</text>
</comment>
<evidence type="ECO:0000256" key="2">
    <source>
        <dbReference type="ARBA" id="ARBA00005582"/>
    </source>
</evidence>